<accession>E1ZSW4</accession>
<dbReference type="eggNOG" id="KOG1430">
    <property type="taxonomic scope" value="Eukaryota"/>
</dbReference>
<dbReference type="Proteomes" id="UP000008141">
    <property type="component" value="Unassembled WGS sequence"/>
</dbReference>
<feature type="compositionally biased region" description="Basic and acidic residues" evidence="1">
    <location>
        <begin position="309"/>
        <end position="325"/>
    </location>
</feature>
<dbReference type="InterPro" id="IPR036291">
    <property type="entry name" value="NAD(P)-bd_dom_sf"/>
</dbReference>
<dbReference type="CDD" id="cd05254">
    <property type="entry name" value="dTDP_HR_like_SDR_e"/>
    <property type="match status" value="1"/>
</dbReference>
<feature type="domain" description="RmlD-like substrate binding" evidence="2">
    <location>
        <begin position="4"/>
        <end position="305"/>
    </location>
</feature>
<dbReference type="InParanoid" id="E1ZSW4"/>
<protein>
    <recommendedName>
        <fullName evidence="2">RmlD-like substrate binding domain-containing protein</fullName>
    </recommendedName>
</protein>
<evidence type="ECO:0000256" key="1">
    <source>
        <dbReference type="SAM" id="MobiDB-lite"/>
    </source>
</evidence>
<evidence type="ECO:0000313" key="4">
    <source>
        <dbReference type="Proteomes" id="UP000008141"/>
    </source>
</evidence>
<dbReference type="InterPro" id="IPR029903">
    <property type="entry name" value="RmlD-like-bd"/>
</dbReference>
<proteinExistence type="predicted"/>
<dbReference type="PANTHER" id="PTHR43242:SF1">
    <property type="entry name" value="NAD(P)-BINDING ROSSMANN-FOLD SUPERFAMILY PROTEIN"/>
    <property type="match status" value="1"/>
</dbReference>
<dbReference type="KEGG" id="cvr:CHLNCDRAFT_141448"/>
<dbReference type="AlphaFoldDB" id="E1ZSW4"/>
<dbReference type="OMA" id="RMPLMFG"/>
<dbReference type="STRING" id="554065.E1ZSW4"/>
<dbReference type="PANTHER" id="PTHR43242">
    <property type="entry name" value="NAD(P)-BINDING ROSSMANN-FOLD SUPERFAMILY PROTEIN"/>
    <property type="match status" value="1"/>
</dbReference>
<dbReference type="GeneID" id="17350543"/>
<reference evidence="3 4" key="1">
    <citation type="journal article" date="2010" name="Plant Cell">
        <title>The Chlorella variabilis NC64A genome reveals adaptation to photosymbiosis, coevolution with viruses, and cryptic sex.</title>
        <authorList>
            <person name="Blanc G."/>
            <person name="Duncan G."/>
            <person name="Agarkova I."/>
            <person name="Borodovsky M."/>
            <person name="Gurnon J."/>
            <person name="Kuo A."/>
            <person name="Lindquist E."/>
            <person name="Lucas S."/>
            <person name="Pangilinan J."/>
            <person name="Polle J."/>
            <person name="Salamov A."/>
            <person name="Terry A."/>
            <person name="Yamada T."/>
            <person name="Dunigan D.D."/>
            <person name="Grigoriev I.V."/>
            <person name="Claverie J.M."/>
            <person name="Van Etten J.L."/>
        </authorList>
    </citation>
    <scope>NUCLEOTIDE SEQUENCE [LARGE SCALE GENOMIC DNA]</scope>
    <source>
        <strain evidence="3 4">NC64A</strain>
    </source>
</reference>
<dbReference type="Pfam" id="PF04321">
    <property type="entry name" value="RmlD_sub_bind"/>
    <property type="match status" value="1"/>
</dbReference>
<dbReference type="RefSeq" id="XP_005843179.1">
    <property type="nucleotide sequence ID" value="XM_005843117.1"/>
</dbReference>
<sequence length="332" mass="35828">MAAILITGGTGYFGQFCVEFFAASGCQVGYTHWSSGPQRHCGKVLPFKVNLAKGEGLEACLQGLTRGGALRLVAVINAAAISQPAACERDEAAAAAVNVPTHLLAALAWHRQQHGAEPLLIHMSTDQVYDGSKARWREGDPPRPVNAYGRTKLAAERAVAAGWPNHAILRSSIIFGPEPPVPVGRPLFLQFIDGALAAGKPTTFFNDEWRSPIRVRDILRVCQTLINRQDELQHRLFNMGGPDRLSRADMAAAVAAACGYDPALILAAPAASVPRPAPSPADISMDSSRLEAAMTPFEAAIRHILGEHQHPDDRHHFPGQHEHPHPPASRHR</sequence>
<dbReference type="Gene3D" id="3.40.50.720">
    <property type="entry name" value="NAD(P)-binding Rossmann-like Domain"/>
    <property type="match status" value="1"/>
</dbReference>
<organism evidence="4">
    <name type="scientific">Chlorella variabilis</name>
    <name type="common">Green alga</name>
    <dbReference type="NCBI Taxonomy" id="554065"/>
    <lineage>
        <taxon>Eukaryota</taxon>
        <taxon>Viridiplantae</taxon>
        <taxon>Chlorophyta</taxon>
        <taxon>core chlorophytes</taxon>
        <taxon>Trebouxiophyceae</taxon>
        <taxon>Chlorellales</taxon>
        <taxon>Chlorellaceae</taxon>
        <taxon>Chlorella clade</taxon>
        <taxon>Chlorella</taxon>
    </lineage>
</organism>
<dbReference type="SUPFAM" id="SSF51735">
    <property type="entry name" value="NAD(P)-binding Rossmann-fold domains"/>
    <property type="match status" value="1"/>
</dbReference>
<name>E1ZSW4_CHLVA</name>
<keyword evidence="4" id="KW-1185">Reference proteome</keyword>
<dbReference type="FunCoup" id="E1ZSW4">
    <property type="interactions" value="1027"/>
</dbReference>
<evidence type="ECO:0000259" key="2">
    <source>
        <dbReference type="Pfam" id="PF04321"/>
    </source>
</evidence>
<evidence type="ECO:0000313" key="3">
    <source>
        <dbReference type="EMBL" id="EFN51077.1"/>
    </source>
</evidence>
<dbReference type="OrthoDB" id="6235964at2759"/>
<dbReference type="EMBL" id="GL433868">
    <property type="protein sequence ID" value="EFN51077.1"/>
    <property type="molecule type" value="Genomic_DNA"/>
</dbReference>
<gene>
    <name evidence="3" type="ORF">CHLNCDRAFT_141448</name>
</gene>
<feature type="region of interest" description="Disordered" evidence="1">
    <location>
        <begin position="309"/>
        <end position="332"/>
    </location>
</feature>